<dbReference type="OrthoDB" id="9814210at2"/>
<reference evidence="2 3" key="1">
    <citation type="submission" date="2019-03" db="EMBL/GenBank/DDBJ databases">
        <title>Genomic Encyclopedia of Type Strains, Phase III (KMG-III): the genomes of soil and plant-associated and newly described type strains.</title>
        <authorList>
            <person name="Whitman W."/>
        </authorList>
    </citation>
    <scope>NUCLEOTIDE SEQUENCE [LARGE SCALE GENOMIC DNA]</scope>
    <source>
        <strain evidence="2 3">CGMCC 1.12802</strain>
    </source>
</reference>
<dbReference type="EMBL" id="SOEO01000002">
    <property type="protein sequence ID" value="TDX84101.1"/>
    <property type="molecule type" value="Genomic_DNA"/>
</dbReference>
<evidence type="ECO:0000259" key="1">
    <source>
        <dbReference type="PROSITE" id="PS50844"/>
    </source>
</evidence>
<sequence>MSKVLIIAEAGVNHNGSLDNAFKLIDVAVDAGVDYVKFQTFKSENLVSKSAKKADYQIQNTGNSTDSQYEMLKKLELSHENHELLIDYCKQKNIQFFSTAFDLDSLQYLKEIGLDLVKIPSGEITNLPYLRKAAQLFNKVILSTGMCTMEDIEAAINVFLAENISKDNITILHCNTEYPTPMNDVNLKAMLTIQKEFGTDIGYSDHTLGIEVPVAAAALGASVIEKHFTLDNTMGGPDHAASLEPQQLKEMVKAIRNIEQAISGDGIKKPSESEMKNIEIARKSIVALTSISKGAIFTEENLTIKRPGTGISPMKWDEVIGKVADREYKVDELIQL</sequence>
<dbReference type="Gene3D" id="3.20.20.70">
    <property type="entry name" value="Aldolase class I"/>
    <property type="match status" value="1"/>
</dbReference>
<dbReference type="CDD" id="cd11615">
    <property type="entry name" value="SAF_NeuB_like"/>
    <property type="match status" value="1"/>
</dbReference>
<dbReference type="InterPro" id="IPR020007">
    <property type="entry name" value="NeuB/NeuA"/>
</dbReference>
<dbReference type="Gene3D" id="3.90.1210.10">
    <property type="entry name" value="Antifreeze-like/N-acetylneuraminic acid synthase C-terminal domain"/>
    <property type="match status" value="1"/>
</dbReference>
<dbReference type="AlphaFoldDB" id="A0A4R8IA02"/>
<dbReference type="InterPro" id="IPR057736">
    <property type="entry name" value="SAF_PseI/NeuA/NeuB"/>
</dbReference>
<name>A0A4R8IA02_9FLAO</name>
<dbReference type="InterPro" id="IPR006190">
    <property type="entry name" value="SAF_AFP_Neu5Ac"/>
</dbReference>
<proteinExistence type="predicted"/>
<dbReference type="InterPro" id="IPR013785">
    <property type="entry name" value="Aldolase_TIM"/>
</dbReference>
<dbReference type="InterPro" id="IPR036732">
    <property type="entry name" value="AFP_Neu5c_C_sf"/>
</dbReference>
<dbReference type="InterPro" id="IPR013974">
    <property type="entry name" value="SAF"/>
</dbReference>
<dbReference type="SUPFAM" id="SSF51269">
    <property type="entry name" value="AFP III-like domain"/>
    <property type="match status" value="1"/>
</dbReference>
<dbReference type="GO" id="GO:0047444">
    <property type="term" value="F:N-acylneuraminate-9-phosphate synthase activity"/>
    <property type="evidence" value="ECO:0007669"/>
    <property type="project" value="TreeGrafter"/>
</dbReference>
<dbReference type="Pfam" id="PF03102">
    <property type="entry name" value="NeuB"/>
    <property type="match status" value="1"/>
</dbReference>
<dbReference type="Proteomes" id="UP000295313">
    <property type="component" value="Unassembled WGS sequence"/>
</dbReference>
<dbReference type="PROSITE" id="PS50844">
    <property type="entry name" value="AFP_LIKE"/>
    <property type="match status" value="1"/>
</dbReference>
<organism evidence="2 3">
    <name type="scientific">Epilithonimonas xixisoli</name>
    <dbReference type="NCBI Taxonomy" id="1476462"/>
    <lineage>
        <taxon>Bacteria</taxon>
        <taxon>Pseudomonadati</taxon>
        <taxon>Bacteroidota</taxon>
        <taxon>Flavobacteriia</taxon>
        <taxon>Flavobacteriales</taxon>
        <taxon>Weeksellaceae</taxon>
        <taxon>Chryseobacterium group</taxon>
        <taxon>Epilithonimonas</taxon>
    </lineage>
</organism>
<evidence type="ECO:0000313" key="3">
    <source>
        <dbReference type="Proteomes" id="UP000295313"/>
    </source>
</evidence>
<dbReference type="SUPFAM" id="SSF51569">
    <property type="entry name" value="Aldolase"/>
    <property type="match status" value="1"/>
</dbReference>
<dbReference type="PANTHER" id="PTHR42966">
    <property type="entry name" value="N-ACETYLNEURAMINATE SYNTHASE"/>
    <property type="match status" value="1"/>
</dbReference>
<protein>
    <submittedName>
        <fullName evidence="2">N-acetylneuraminate synthase</fullName>
    </submittedName>
</protein>
<dbReference type="InterPro" id="IPR013132">
    <property type="entry name" value="PseI/NeuA/B-like_N"/>
</dbReference>
<comment type="caution">
    <text evidence="2">The sequence shown here is derived from an EMBL/GenBank/DDBJ whole genome shotgun (WGS) entry which is preliminary data.</text>
</comment>
<dbReference type="InterPro" id="IPR051690">
    <property type="entry name" value="PseI-like"/>
</dbReference>
<dbReference type="Pfam" id="PF08666">
    <property type="entry name" value="SAF"/>
    <property type="match status" value="1"/>
</dbReference>
<gene>
    <name evidence="2" type="ORF">B0I22_1697</name>
</gene>
<keyword evidence="3" id="KW-1185">Reference proteome</keyword>
<dbReference type="RefSeq" id="WP_133944144.1">
    <property type="nucleotide sequence ID" value="NZ_SOEO01000002.1"/>
</dbReference>
<evidence type="ECO:0000313" key="2">
    <source>
        <dbReference type="EMBL" id="TDX84101.1"/>
    </source>
</evidence>
<dbReference type="PANTHER" id="PTHR42966:SF1">
    <property type="entry name" value="SIALIC ACID SYNTHASE"/>
    <property type="match status" value="1"/>
</dbReference>
<feature type="domain" description="AFP-like" evidence="1">
    <location>
        <begin position="284"/>
        <end position="336"/>
    </location>
</feature>
<dbReference type="NCBIfam" id="TIGR03569">
    <property type="entry name" value="NeuB_NnaB"/>
    <property type="match status" value="1"/>
</dbReference>
<dbReference type="GO" id="GO:0016051">
    <property type="term" value="P:carbohydrate biosynthetic process"/>
    <property type="evidence" value="ECO:0007669"/>
    <property type="project" value="InterPro"/>
</dbReference>
<accession>A0A4R8IA02</accession>